<comment type="cofactor">
    <cofactor evidence="1">
        <name>pyridoxal 5'-phosphate</name>
        <dbReference type="ChEBI" id="CHEBI:597326"/>
    </cofactor>
</comment>
<dbReference type="AlphaFoldDB" id="A0A7C2XMJ9"/>
<evidence type="ECO:0000259" key="12">
    <source>
        <dbReference type="Pfam" id="PF00278"/>
    </source>
</evidence>
<evidence type="ECO:0000256" key="2">
    <source>
        <dbReference type="ARBA" id="ARBA00012259"/>
    </source>
</evidence>
<evidence type="ECO:0000256" key="10">
    <source>
        <dbReference type="ARBA" id="ARBA00047389"/>
    </source>
</evidence>
<evidence type="ECO:0000256" key="5">
    <source>
        <dbReference type="ARBA" id="ARBA00022898"/>
    </source>
</evidence>
<feature type="domain" description="Orn/DAP/Arg decarboxylase 2 C-terminal" evidence="12">
    <location>
        <begin position="16"/>
        <end position="338"/>
    </location>
</feature>
<dbReference type="InterPro" id="IPR022643">
    <property type="entry name" value="De-COase2_C"/>
</dbReference>
<dbReference type="InterPro" id="IPR029066">
    <property type="entry name" value="PLP-binding_barrel"/>
</dbReference>
<accession>A0A7C2XMJ9</accession>
<dbReference type="GO" id="GO:0009089">
    <property type="term" value="P:lysine biosynthetic process via diaminopimelate"/>
    <property type="evidence" value="ECO:0007669"/>
    <property type="project" value="TreeGrafter"/>
</dbReference>
<evidence type="ECO:0000313" key="13">
    <source>
        <dbReference type="EMBL" id="HET98012.1"/>
    </source>
</evidence>
<keyword evidence="5" id="KW-0663">Pyridoxal phosphate</keyword>
<dbReference type="Gene3D" id="2.40.37.10">
    <property type="entry name" value="Lyase, Ornithine Decarboxylase, Chain A, domain 1"/>
    <property type="match status" value="1"/>
</dbReference>
<evidence type="ECO:0000256" key="6">
    <source>
        <dbReference type="ARBA" id="ARBA00023066"/>
    </source>
</evidence>
<dbReference type="InterPro" id="IPR009006">
    <property type="entry name" value="Ala_racemase/Decarboxylase_C"/>
</dbReference>
<comment type="catalytic activity">
    <reaction evidence="10">
        <text>carboxynorspermidine + H(+) = norspermidine + CO2</text>
        <dbReference type="Rhea" id="RHEA:34099"/>
        <dbReference type="ChEBI" id="CHEBI:15378"/>
        <dbReference type="ChEBI" id="CHEBI:16526"/>
        <dbReference type="ChEBI" id="CHEBI:57920"/>
        <dbReference type="ChEBI" id="CHEBI:65070"/>
        <dbReference type="EC" id="4.1.1.96"/>
    </reaction>
</comment>
<gene>
    <name evidence="13" type="primary">nspC</name>
    <name evidence="13" type="ORF">ENN98_04860</name>
</gene>
<dbReference type="PANTHER" id="PTHR43727">
    <property type="entry name" value="DIAMINOPIMELATE DECARBOXYLASE"/>
    <property type="match status" value="1"/>
</dbReference>
<dbReference type="NCBIfam" id="TIGR01047">
    <property type="entry name" value="nspC"/>
    <property type="match status" value="1"/>
</dbReference>
<dbReference type="EC" id="4.1.1.96" evidence="2"/>
<dbReference type="CDD" id="cd06829">
    <property type="entry name" value="PLPDE_III_CANSDC"/>
    <property type="match status" value="1"/>
</dbReference>
<comment type="similarity">
    <text evidence="8">Belongs to the Orn/Lys/Arg decarboxylase class-II family. NspC subfamily.</text>
</comment>
<dbReference type="GO" id="GO:0008836">
    <property type="term" value="F:diaminopimelate decarboxylase activity"/>
    <property type="evidence" value="ECO:0007669"/>
    <property type="project" value="TreeGrafter"/>
</dbReference>
<comment type="catalytic activity">
    <reaction evidence="9">
        <text>carboxyspermidine + H(+) = spermidine + CO2</text>
        <dbReference type="Rhea" id="RHEA:34095"/>
        <dbReference type="ChEBI" id="CHEBI:15378"/>
        <dbReference type="ChEBI" id="CHEBI:16526"/>
        <dbReference type="ChEBI" id="CHEBI:57834"/>
        <dbReference type="ChEBI" id="CHEBI:65072"/>
        <dbReference type="EC" id="4.1.1.96"/>
    </reaction>
</comment>
<dbReference type="SUPFAM" id="SSF51419">
    <property type="entry name" value="PLP-binding barrel"/>
    <property type="match status" value="1"/>
</dbReference>
<feature type="binding site" evidence="11">
    <location>
        <position position="246"/>
    </location>
    <ligand>
        <name>substrate</name>
    </ligand>
</feature>
<organism evidence="13">
    <name type="scientific">Desulfurivibrio alkaliphilus</name>
    <dbReference type="NCBI Taxonomy" id="427923"/>
    <lineage>
        <taxon>Bacteria</taxon>
        <taxon>Pseudomonadati</taxon>
        <taxon>Thermodesulfobacteriota</taxon>
        <taxon>Desulfobulbia</taxon>
        <taxon>Desulfobulbales</taxon>
        <taxon>Desulfobulbaceae</taxon>
        <taxon>Desulfurivibrio</taxon>
    </lineage>
</organism>
<dbReference type="GO" id="GO:0008295">
    <property type="term" value="P:spermidine biosynthetic process"/>
    <property type="evidence" value="ECO:0007669"/>
    <property type="project" value="UniProtKB-KW"/>
</dbReference>
<keyword evidence="7 13" id="KW-0456">Lyase</keyword>
<sequence>MTSAEFPFAGQAPSPCYVCDTGKLAANLAKLDLVQQRTGAKIILAFKGFAMWRLFAQIRQVLPGATASSLDEARLAREEFGGEVHVYCPAYREDEFAEMLGYADHLVFNSFSQWQRFRGRVAACPRPISCGIRVNPQYSEVEVDLYNPCGRYSRLGVTREHFRPEQLAGISGLHFHALCEQNADALAGTLAAFHEKFGEFMAGMQWLNLGGGHHITRPDYDLDLLCRLIDDAQQRYGVQVYLEPGEAIALNIGVLVATVLDIVENEIKIAILDTSAATHMPDVLEMPYRPHLFGAGEPGQFPHTYRLGGLSCLAGDIIGDYSFPQPLKPGQRLIFGDMAHYTMVKNTTFNGVRLPSIAIYDPAADQLEVVRRFGYEDYRNRLS</sequence>
<dbReference type="Proteomes" id="UP000885986">
    <property type="component" value="Unassembled WGS sequence"/>
</dbReference>
<dbReference type="Pfam" id="PF00278">
    <property type="entry name" value="Orn_DAP_Arg_deC"/>
    <property type="match status" value="1"/>
</dbReference>
<feature type="binding site" evidence="11">
    <location>
        <position position="282"/>
    </location>
    <ligand>
        <name>substrate</name>
    </ligand>
</feature>
<reference evidence="13" key="1">
    <citation type="journal article" date="2020" name="mSystems">
        <title>Genome- and Community-Level Interaction Insights into Carbon Utilization and Element Cycling Functions of Hydrothermarchaeota in Hydrothermal Sediment.</title>
        <authorList>
            <person name="Zhou Z."/>
            <person name="Liu Y."/>
            <person name="Xu W."/>
            <person name="Pan J."/>
            <person name="Luo Z.H."/>
            <person name="Li M."/>
        </authorList>
    </citation>
    <scope>NUCLEOTIDE SEQUENCE [LARGE SCALE GENOMIC DNA]</scope>
    <source>
        <strain evidence="13">SpSt-1224</strain>
    </source>
</reference>
<proteinExistence type="inferred from homology"/>
<evidence type="ECO:0000256" key="8">
    <source>
        <dbReference type="ARBA" id="ARBA00025802"/>
    </source>
</evidence>
<dbReference type="InterPro" id="IPR005730">
    <property type="entry name" value="Nsp_de-COase"/>
</dbReference>
<keyword evidence="4" id="KW-0210">Decarboxylase</keyword>
<comment type="caution">
    <text evidence="13">The sequence shown here is derived from an EMBL/GenBank/DDBJ whole genome shotgun (WGS) entry which is preliminary data.</text>
</comment>
<evidence type="ECO:0000256" key="11">
    <source>
        <dbReference type="PIRSR" id="PIRSR038941-1"/>
    </source>
</evidence>
<dbReference type="EMBL" id="DSDS01000111">
    <property type="protein sequence ID" value="HET98012.1"/>
    <property type="molecule type" value="Genomic_DNA"/>
</dbReference>
<evidence type="ECO:0000256" key="7">
    <source>
        <dbReference type="ARBA" id="ARBA00023239"/>
    </source>
</evidence>
<evidence type="ECO:0000256" key="1">
    <source>
        <dbReference type="ARBA" id="ARBA00001933"/>
    </source>
</evidence>
<evidence type="ECO:0000256" key="4">
    <source>
        <dbReference type="ARBA" id="ARBA00022793"/>
    </source>
</evidence>
<dbReference type="GO" id="GO:0045312">
    <property type="term" value="P:nor-spermidine biosynthetic process"/>
    <property type="evidence" value="ECO:0007669"/>
    <property type="project" value="InterPro"/>
</dbReference>
<dbReference type="PIRSF" id="PIRSF038941">
    <property type="entry name" value="NspC"/>
    <property type="match status" value="1"/>
</dbReference>
<dbReference type="PANTHER" id="PTHR43727:SF1">
    <property type="entry name" value="CARBOXYNORSPERMIDINE_CARBOXYSPERMIDINE DECARBOXYLASE"/>
    <property type="match status" value="1"/>
</dbReference>
<name>A0A7C2XMJ9_9BACT</name>
<dbReference type="Gene3D" id="3.20.20.10">
    <property type="entry name" value="Alanine racemase"/>
    <property type="match status" value="1"/>
</dbReference>
<protein>
    <recommendedName>
        <fullName evidence="3">Carboxynorspermidine/carboxyspermidine decarboxylase</fullName>
        <ecNumber evidence="2">4.1.1.96</ecNumber>
    </recommendedName>
</protein>
<evidence type="ECO:0000256" key="9">
    <source>
        <dbReference type="ARBA" id="ARBA00047351"/>
    </source>
</evidence>
<dbReference type="FunFam" id="3.20.20.10:FF:000012">
    <property type="entry name" value="Carboxynorspermidine/carboxyspermidine decarboxylase"/>
    <property type="match status" value="1"/>
</dbReference>
<dbReference type="SUPFAM" id="SSF50621">
    <property type="entry name" value="Alanine racemase C-terminal domain-like"/>
    <property type="match status" value="1"/>
</dbReference>
<keyword evidence="6" id="KW-0745">Spermidine biosynthesis</keyword>
<evidence type="ECO:0000256" key="3">
    <source>
        <dbReference type="ARBA" id="ARBA00013633"/>
    </source>
</evidence>